<feature type="transmembrane region" description="Helical" evidence="1">
    <location>
        <begin position="223"/>
        <end position="244"/>
    </location>
</feature>
<evidence type="ECO:0000313" key="4">
    <source>
        <dbReference type="Proteomes" id="UP000054097"/>
    </source>
</evidence>
<keyword evidence="4" id="KW-1185">Reference proteome</keyword>
<reference evidence="3 4" key="1">
    <citation type="submission" date="2014-04" db="EMBL/GenBank/DDBJ databases">
        <authorList>
            <consortium name="DOE Joint Genome Institute"/>
            <person name="Kuo A."/>
            <person name="Zuccaro A."/>
            <person name="Kohler A."/>
            <person name="Nagy L.G."/>
            <person name="Floudas D."/>
            <person name="Copeland A."/>
            <person name="Barry K.W."/>
            <person name="Cichocki N."/>
            <person name="Veneault-Fourrey C."/>
            <person name="LaButti K."/>
            <person name="Lindquist E.A."/>
            <person name="Lipzen A."/>
            <person name="Lundell T."/>
            <person name="Morin E."/>
            <person name="Murat C."/>
            <person name="Sun H."/>
            <person name="Tunlid A."/>
            <person name="Henrissat B."/>
            <person name="Grigoriev I.V."/>
            <person name="Hibbett D.S."/>
            <person name="Martin F."/>
            <person name="Nordberg H.P."/>
            <person name="Cantor M.N."/>
            <person name="Hua S.X."/>
        </authorList>
    </citation>
    <scope>NUCLEOTIDE SEQUENCE [LARGE SCALE GENOMIC DNA]</scope>
    <source>
        <strain evidence="3 4">MAFF 305830</strain>
    </source>
</reference>
<evidence type="ECO:0000256" key="1">
    <source>
        <dbReference type="SAM" id="Phobius"/>
    </source>
</evidence>
<feature type="transmembrane region" description="Helical" evidence="1">
    <location>
        <begin position="73"/>
        <end position="92"/>
    </location>
</feature>
<keyword evidence="1" id="KW-0472">Membrane</keyword>
<protein>
    <recommendedName>
        <fullName evidence="2">DUF6533 domain-containing protein</fullName>
    </recommendedName>
</protein>
<feature type="transmembrane region" description="Helical" evidence="1">
    <location>
        <begin position="139"/>
        <end position="164"/>
    </location>
</feature>
<feature type="transmembrane region" description="Helical" evidence="1">
    <location>
        <begin position="112"/>
        <end position="132"/>
    </location>
</feature>
<dbReference type="Pfam" id="PF20151">
    <property type="entry name" value="DUF6533"/>
    <property type="match status" value="1"/>
</dbReference>
<dbReference type="Proteomes" id="UP000054097">
    <property type="component" value="Unassembled WGS sequence"/>
</dbReference>
<feature type="domain" description="DUF6533" evidence="2">
    <location>
        <begin position="28"/>
        <end position="85"/>
    </location>
</feature>
<proteinExistence type="predicted"/>
<gene>
    <name evidence="3" type="ORF">M408DRAFT_313814</name>
</gene>
<reference evidence="4" key="2">
    <citation type="submission" date="2015-01" db="EMBL/GenBank/DDBJ databases">
        <title>Evolutionary Origins and Diversification of the Mycorrhizal Mutualists.</title>
        <authorList>
            <consortium name="DOE Joint Genome Institute"/>
            <consortium name="Mycorrhizal Genomics Consortium"/>
            <person name="Kohler A."/>
            <person name="Kuo A."/>
            <person name="Nagy L.G."/>
            <person name="Floudas D."/>
            <person name="Copeland A."/>
            <person name="Barry K.W."/>
            <person name="Cichocki N."/>
            <person name="Veneault-Fourrey C."/>
            <person name="LaButti K."/>
            <person name="Lindquist E.A."/>
            <person name="Lipzen A."/>
            <person name="Lundell T."/>
            <person name="Morin E."/>
            <person name="Murat C."/>
            <person name="Riley R."/>
            <person name="Ohm R."/>
            <person name="Sun H."/>
            <person name="Tunlid A."/>
            <person name="Henrissat B."/>
            <person name="Grigoriev I.V."/>
            <person name="Hibbett D.S."/>
            <person name="Martin F."/>
        </authorList>
    </citation>
    <scope>NUCLEOTIDE SEQUENCE [LARGE SCALE GENOMIC DNA]</scope>
    <source>
        <strain evidence="4">MAFF 305830</strain>
    </source>
</reference>
<dbReference type="EMBL" id="KN824308">
    <property type="protein sequence ID" value="KIM26121.1"/>
    <property type="molecule type" value="Genomic_DNA"/>
</dbReference>
<dbReference type="OrthoDB" id="2958007at2759"/>
<name>A0A0C3B3S8_SERVB</name>
<keyword evidence="1" id="KW-1133">Transmembrane helix</keyword>
<dbReference type="AlphaFoldDB" id="A0A0C3B3S8"/>
<organism evidence="3 4">
    <name type="scientific">Serendipita vermifera MAFF 305830</name>
    <dbReference type="NCBI Taxonomy" id="933852"/>
    <lineage>
        <taxon>Eukaryota</taxon>
        <taxon>Fungi</taxon>
        <taxon>Dikarya</taxon>
        <taxon>Basidiomycota</taxon>
        <taxon>Agaricomycotina</taxon>
        <taxon>Agaricomycetes</taxon>
        <taxon>Sebacinales</taxon>
        <taxon>Serendipitaceae</taxon>
        <taxon>Serendipita</taxon>
    </lineage>
</organism>
<accession>A0A0C3B3S8</accession>
<feature type="transmembrane region" description="Helical" evidence="1">
    <location>
        <begin position="190"/>
        <end position="211"/>
    </location>
</feature>
<evidence type="ECO:0000259" key="2">
    <source>
        <dbReference type="Pfam" id="PF20151"/>
    </source>
</evidence>
<dbReference type="InterPro" id="IPR045340">
    <property type="entry name" value="DUF6533"/>
</dbReference>
<evidence type="ECO:0000313" key="3">
    <source>
        <dbReference type="EMBL" id="KIM26121.1"/>
    </source>
</evidence>
<sequence>MFVCILSDFEELWQQIVQGKDVLRASQYTLVASATFFIYDIILTFQDEAEGIVCTKAIQLELIWRRSLWTFPALLYIGNRYITLACILLTNYQVSPFRPAISKSFCKEGVTVVGFSVGVASWGGIMALRVAALWKTKRWVVWVVWLSWLVTVIALTAGALVVYISSLPTLMYNPVYGACTAMTTTHVQTALPAIQAIFVLILTFLTFAKAYQFPSRLRRLKDVSKLMVLLLRDGTLCFIVRVSIFPISPWLTPVKVVASLSLISGVSWMILPGTASPSRISMFVYLNWSIFSTMRSSQSCQFVIQETQKRFYHLSMFTSEWVHCLLRWDVDSSANQPVFARGIDLRLPGAAALTPGSLPGKRMQVPDHAHKLGLALIHRRPKVSSISDRRQAAVSLLSR</sequence>
<keyword evidence="1" id="KW-0812">Transmembrane</keyword>
<dbReference type="HOGENOM" id="CLU_691103_0_0_1"/>